<proteinExistence type="predicted"/>
<sequence>MPTQQRPNRALTELLADQFHLIRQLTIKKLVLASHGLPFIQINRSVILSQIVSKTAFHRLKQKQTQNQEHFHSRVPTGTTGSGIVPYCWVGWFWQTFNKGCLL</sequence>
<dbReference type="EMBL" id="CATOUU010001114">
    <property type="protein sequence ID" value="CAI9972705.1"/>
    <property type="molecule type" value="Genomic_DNA"/>
</dbReference>
<comment type="caution">
    <text evidence="1">The sequence shown here is derived from an EMBL/GenBank/DDBJ whole genome shotgun (WGS) entry which is preliminary data.</text>
</comment>
<reference evidence="1" key="1">
    <citation type="submission" date="2023-06" db="EMBL/GenBank/DDBJ databases">
        <authorList>
            <person name="Kurt Z."/>
        </authorList>
    </citation>
    <scope>NUCLEOTIDE SEQUENCE</scope>
</reference>
<evidence type="ECO:0000313" key="3">
    <source>
        <dbReference type="Proteomes" id="UP001642409"/>
    </source>
</evidence>
<name>A0AA86R8J4_9EUKA</name>
<evidence type="ECO:0000313" key="2">
    <source>
        <dbReference type="EMBL" id="CAL6024671.1"/>
    </source>
</evidence>
<keyword evidence="3" id="KW-1185">Reference proteome</keyword>
<dbReference type="Proteomes" id="UP001642409">
    <property type="component" value="Unassembled WGS sequence"/>
</dbReference>
<dbReference type="EMBL" id="CAXDID020000096">
    <property type="protein sequence ID" value="CAL6024671.1"/>
    <property type="molecule type" value="Genomic_DNA"/>
</dbReference>
<reference evidence="2 3" key="2">
    <citation type="submission" date="2024-07" db="EMBL/GenBank/DDBJ databases">
        <authorList>
            <person name="Akdeniz Z."/>
        </authorList>
    </citation>
    <scope>NUCLEOTIDE SEQUENCE [LARGE SCALE GENOMIC DNA]</scope>
</reference>
<evidence type="ECO:0000313" key="1">
    <source>
        <dbReference type="EMBL" id="CAI9972705.1"/>
    </source>
</evidence>
<gene>
    <name evidence="2" type="ORF">HINF_LOCUS29729</name>
    <name evidence="1" type="ORF">HINF_LOCUS60350</name>
</gene>
<dbReference type="AlphaFoldDB" id="A0AA86R8J4"/>
<protein>
    <submittedName>
        <fullName evidence="2">Hypothetical_protein</fullName>
    </submittedName>
</protein>
<accession>A0AA86R8J4</accession>
<organism evidence="1">
    <name type="scientific">Hexamita inflata</name>
    <dbReference type="NCBI Taxonomy" id="28002"/>
    <lineage>
        <taxon>Eukaryota</taxon>
        <taxon>Metamonada</taxon>
        <taxon>Diplomonadida</taxon>
        <taxon>Hexamitidae</taxon>
        <taxon>Hexamitinae</taxon>
        <taxon>Hexamita</taxon>
    </lineage>
</organism>